<protein>
    <submittedName>
        <fullName evidence="1">Uncharacterized protein</fullName>
    </submittedName>
</protein>
<reference evidence="1" key="1">
    <citation type="submission" date="2013-10" db="EMBL/GenBank/DDBJ databases">
        <title>Antibiotic resistance diversity of beta-lactamase producers in the General Hospital Vienna.</title>
        <authorList>
            <person name="Barisic I."/>
            <person name="Mitteregger D."/>
            <person name="Hirschl A.M."/>
            <person name="Noehammer C."/>
            <person name="Wiesinger-Mayr H."/>
        </authorList>
    </citation>
    <scope>NUCLEOTIDE SEQUENCE [LARGE SCALE GENOMIC DNA]</scope>
    <source>
        <strain evidence="1">IS43</strain>
    </source>
</reference>
<dbReference type="Proteomes" id="UP000019183">
    <property type="component" value="Unassembled WGS sequence"/>
</dbReference>
<name>W1DMW9_KLEPN</name>
<evidence type="ECO:0000313" key="2">
    <source>
        <dbReference type="Proteomes" id="UP000019183"/>
    </source>
</evidence>
<proteinExistence type="predicted"/>
<organism evidence="1 2">
    <name type="scientific">Klebsiella pneumoniae IS43</name>
    <dbReference type="NCBI Taxonomy" id="1432552"/>
    <lineage>
        <taxon>Bacteria</taxon>
        <taxon>Pseudomonadati</taxon>
        <taxon>Pseudomonadota</taxon>
        <taxon>Gammaproteobacteria</taxon>
        <taxon>Enterobacterales</taxon>
        <taxon>Enterobacteriaceae</taxon>
        <taxon>Klebsiella/Raoultella group</taxon>
        <taxon>Klebsiella</taxon>
        <taxon>Klebsiella pneumoniae complex</taxon>
    </lineage>
</organism>
<dbReference type="AlphaFoldDB" id="W1DMW9"/>
<dbReference type="EMBL" id="CBWK010000440">
    <property type="protein sequence ID" value="CDL10085.1"/>
    <property type="molecule type" value="Genomic_DNA"/>
</dbReference>
<keyword evidence="2" id="KW-1185">Reference proteome</keyword>
<sequence>MHYAWRNDYLLVCFNLAILGGDILNPSRAITATRPPLQI</sequence>
<accession>W1DMW9</accession>
<comment type="caution">
    <text evidence="1">The sequence shown here is derived from an EMBL/GenBank/DDBJ whole genome shotgun (WGS) entry which is preliminary data.</text>
</comment>
<evidence type="ECO:0000313" key="1">
    <source>
        <dbReference type="EMBL" id="CDL10085.1"/>
    </source>
</evidence>